<reference evidence="1" key="1">
    <citation type="submission" date="2023-07" db="EMBL/GenBank/DDBJ databases">
        <title>Chromosome-level genome assembly of Artemia franciscana.</title>
        <authorList>
            <person name="Jo E."/>
        </authorList>
    </citation>
    <scope>NUCLEOTIDE SEQUENCE</scope>
    <source>
        <tissue evidence="1">Whole body</tissue>
    </source>
</reference>
<dbReference type="Proteomes" id="UP001187531">
    <property type="component" value="Unassembled WGS sequence"/>
</dbReference>
<keyword evidence="2" id="KW-1185">Reference proteome</keyword>
<evidence type="ECO:0000313" key="2">
    <source>
        <dbReference type="Proteomes" id="UP001187531"/>
    </source>
</evidence>
<evidence type="ECO:0000313" key="1">
    <source>
        <dbReference type="EMBL" id="KAK2721888.1"/>
    </source>
</evidence>
<sequence length="51" mass="5861">NQFTIWKMSEKCERKLTHLDFEAKVCLRSTANGYYGHIISASHLQAMAFAL</sequence>
<accession>A0AA88L826</accession>
<gene>
    <name evidence="1" type="ORF">QYM36_004013</name>
</gene>
<feature type="non-terminal residue" evidence="1">
    <location>
        <position position="1"/>
    </location>
</feature>
<organism evidence="1 2">
    <name type="scientific">Artemia franciscana</name>
    <name type="common">Brine shrimp</name>
    <name type="synonym">Artemia sanfranciscana</name>
    <dbReference type="NCBI Taxonomy" id="6661"/>
    <lineage>
        <taxon>Eukaryota</taxon>
        <taxon>Metazoa</taxon>
        <taxon>Ecdysozoa</taxon>
        <taxon>Arthropoda</taxon>
        <taxon>Crustacea</taxon>
        <taxon>Branchiopoda</taxon>
        <taxon>Anostraca</taxon>
        <taxon>Artemiidae</taxon>
        <taxon>Artemia</taxon>
    </lineage>
</organism>
<protein>
    <submittedName>
        <fullName evidence="1">Uncharacterized protein</fullName>
    </submittedName>
</protein>
<feature type="non-terminal residue" evidence="1">
    <location>
        <position position="51"/>
    </location>
</feature>
<dbReference type="AlphaFoldDB" id="A0AA88L826"/>
<name>A0AA88L826_ARTSF</name>
<dbReference type="EMBL" id="JAVRJZ010000006">
    <property type="protein sequence ID" value="KAK2721888.1"/>
    <property type="molecule type" value="Genomic_DNA"/>
</dbReference>
<comment type="caution">
    <text evidence="1">The sequence shown here is derived from an EMBL/GenBank/DDBJ whole genome shotgun (WGS) entry which is preliminary data.</text>
</comment>
<proteinExistence type="predicted"/>